<sequence>MKIEGHYPEPDQCHSKWKALVADYLHHKSEAETTGTVPLWPFYTRVRSILDTITGPLTDTDTGIHNASKRRKKRTLGNIRKKRSVVIKQEVDRIDDDLSIGSNCNNAGVSSSNLGNITITDVDGSTGATQDQGHSPSRNEIREIHRRLTELEERIQICNRLDNLEAKLDSAQQHLEIQSETNTLLGRVLSELSRLGSGLNLRFDQGMRQESTDLGAGITIVVPNSSI</sequence>
<accession>A0AAN8XMF1</accession>
<dbReference type="Proteomes" id="UP001381693">
    <property type="component" value="Unassembled WGS sequence"/>
</dbReference>
<keyword evidence="3" id="KW-1185">Reference proteome</keyword>
<reference evidence="2 3" key="1">
    <citation type="submission" date="2023-11" db="EMBL/GenBank/DDBJ databases">
        <title>Halocaridina rubra genome assembly.</title>
        <authorList>
            <person name="Smith C."/>
        </authorList>
    </citation>
    <scope>NUCLEOTIDE SEQUENCE [LARGE SCALE GENOMIC DNA]</scope>
    <source>
        <strain evidence="2">EP-1</strain>
        <tissue evidence="2">Whole</tissue>
    </source>
</reference>
<keyword evidence="1" id="KW-0175">Coiled coil</keyword>
<name>A0AAN8XMF1_HALRR</name>
<protein>
    <submittedName>
        <fullName evidence="2">Uncharacterized protein</fullName>
    </submittedName>
</protein>
<feature type="coiled-coil region" evidence="1">
    <location>
        <begin position="141"/>
        <end position="181"/>
    </location>
</feature>
<organism evidence="2 3">
    <name type="scientific">Halocaridina rubra</name>
    <name type="common">Hawaiian red shrimp</name>
    <dbReference type="NCBI Taxonomy" id="373956"/>
    <lineage>
        <taxon>Eukaryota</taxon>
        <taxon>Metazoa</taxon>
        <taxon>Ecdysozoa</taxon>
        <taxon>Arthropoda</taxon>
        <taxon>Crustacea</taxon>
        <taxon>Multicrustacea</taxon>
        <taxon>Malacostraca</taxon>
        <taxon>Eumalacostraca</taxon>
        <taxon>Eucarida</taxon>
        <taxon>Decapoda</taxon>
        <taxon>Pleocyemata</taxon>
        <taxon>Caridea</taxon>
        <taxon>Atyoidea</taxon>
        <taxon>Atyidae</taxon>
        <taxon>Halocaridina</taxon>
    </lineage>
</organism>
<evidence type="ECO:0000313" key="3">
    <source>
        <dbReference type="Proteomes" id="UP001381693"/>
    </source>
</evidence>
<evidence type="ECO:0000313" key="2">
    <source>
        <dbReference type="EMBL" id="KAK7082124.1"/>
    </source>
</evidence>
<dbReference type="AlphaFoldDB" id="A0AAN8XMF1"/>
<proteinExistence type="predicted"/>
<evidence type="ECO:0000256" key="1">
    <source>
        <dbReference type="SAM" id="Coils"/>
    </source>
</evidence>
<comment type="caution">
    <text evidence="2">The sequence shown here is derived from an EMBL/GenBank/DDBJ whole genome shotgun (WGS) entry which is preliminary data.</text>
</comment>
<dbReference type="EMBL" id="JAXCGZ010004182">
    <property type="protein sequence ID" value="KAK7082124.1"/>
    <property type="molecule type" value="Genomic_DNA"/>
</dbReference>
<gene>
    <name evidence="2" type="ORF">SK128_024751</name>
</gene>